<name>A0A0D3IKF8_EMIH1</name>
<dbReference type="AlphaFoldDB" id="A0A0D3IKF8"/>
<dbReference type="GeneID" id="17257886"/>
<protein>
    <submittedName>
        <fullName evidence="1">Uncharacterized protein</fullName>
    </submittedName>
</protein>
<organism evidence="1 2">
    <name type="scientific">Emiliania huxleyi (strain CCMP1516)</name>
    <dbReference type="NCBI Taxonomy" id="280463"/>
    <lineage>
        <taxon>Eukaryota</taxon>
        <taxon>Haptista</taxon>
        <taxon>Haptophyta</taxon>
        <taxon>Prymnesiophyceae</taxon>
        <taxon>Isochrysidales</taxon>
        <taxon>Noelaerhabdaceae</taxon>
        <taxon>Emiliania</taxon>
    </lineage>
</organism>
<proteinExistence type="predicted"/>
<dbReference type="KEGG" id="ehx:EMIHUDRAFT_446055"/>
<reference evidence="1" key="2">
    <citation type="submission" date="2024-10" db="UniProtKB">
        <authorList>
            <consortium name="EnsemblProtists"/>
        </authorList>
    </citation>
    <scope>IDENTIFICATION</scope>
</reference>
<evidence type="ECO:0000313" key="1">
    <source>
        <dbReference type="EnsemblProtists" id="EOD11743"/>
    </source>
</evidence>
<dbReference type="Proteomes" id="UP000013827">
    <property type="component" value="Unassembled WGS sequence"/>
</dbReference>
<accession>A0A0D3IKF8</accession>
<reference evidence="2" key="1">
    <citation type="journal article" date="2013" name="Nature">
        <title>Pan genome of the phytoplankton Emiliania underpins its global distribution.</title>
        <authorList>
            <person name="Read B.A."/>
            <person name="Kegel J."/>
            <person name="Klute M.J."/>
            <person name="Kuo A."/>
            <person name="Lefebvre S.C."/>
            <person name="Maumus F."/>
            <person name="Mayer C."/>
            <person name="Miller J."/>
            <person name="Monier A."/>
            <person name="Salamov A."/>
            <person name="Young J."/>
            <person name="Aguilar M."/>
            <person name="Claverie J.M."/>
            <person name="Frickenhaus S."/>
            <person name="Gonzalez K."/>
            <person name="Herman E.K."/>
            <person name="Lin Y.C."/>
            <person name="Napier J."/>
            <person name="Ogata H."/>
            <person name="Sarno A.F."/>
            <person name="Shmutz J."/>
            <person name="Schroeder D."/>
            <person name="de Vargas C."/>
            <person name="Verret F."/>
            <person name="von Dassow P."/>
            <person name="Valentin K."/>
            <person name="Van de Peer Y."/>
            <person name="Wheeler G."/>
            <person name="Dacks J.B."/>
            <person name="Delwiche C.F."/>
            <person name="Dyhrman S.T."/>
            <person name="Glockner G."/>
            <person name="John U."/>
            <person name="Richards T."/>
            <person name="Worden A.Z."/>
            <person name="Zhang X."/>
            <person name="Grigoriev I.V."/>
            <person name="Allen A.E."/>
            <person name="Bidle K."/>
            <person name="Borodovsky M."/>
            <person name="Bowler C."/>
            <person name="Brownlee C."/>
            <person name="Cock J.M."/>
            <person name="Elias M."/>
            <person name="Gladyshev V.N."/>
            <person name="Groth M."/>
            <person name="Guda C."/>
            <person name="Hadaegh A."/>
            <person name="Iglesias-Rodriguez M.D."/>
            <person name="Jenkins J."/>
            <person name="Jones B.M."/>
            <person name="Lawson T."/>
            <person name="Leese F."/>
            <person name="Lindquist E."/>
            <person name="Lobanov A."/>
            <person name="Lomsadze A."/>
            <person name="Malik S.B."/>
            <person name="Marsh M.E."/>
            <person name="Mackinder L."/>
            <person name="Mock T."/>
            <person name="Mueller-Roeber B."/>
            <person name="Pagarete A."/>
            <person name="Parker M."/>
            <person name="Probert I."/>
            <person name="Quesneville H."/>
            <person name="Raines C."/>
            <person name="Rensing S.A."/>
            <person name="Riano-Pachon D.M."/>
            <person name="Richier S."/>
            <person name="Rokitta S."/>
            <person name="Shiraiwa Y."/>
            <person name="Soanes D.M."/>
            <person name="van der Giezen M."/>
            <person name="Wahlund T.M."/>
            <person name="Williams B."/>
            <person name="Wilson W."/>
            <person name="Wolfe G."/>
            <person name="Wurch L.L."/>
        </authorList>
    </citation>
    <scope>NUCLEOTIDE SEQUENCE</scope>
</reference>
<evidence type="ECO:0000313" key="2">
    <source>
        <dbReference type="Proteomes" id="UP000013827"/>
    </source>
</evidence>
<dbReference type="EnsemblProtists" id="EOD11743">
    <property type="protein sequence ID" value="EOD11743"/>
    <property type="gene ID" value="EMIHUDRAFT_446055"/>
</dbReference>
<dbReference type="PaxDb" id="2903-EOD11743"/>
<dbReference type="RefSeq" id="XP_005764172.1">
    <property type="nucleotide sequence ID" value="XM_005764115.1"/>
</dbReference>
<dbReference type="HOGENOM" id="CLU_1535339_0_0_1"/>
<keyword evidence="2" id="KW-1185">Reference proteome</keyword>
<sequence>MSDGSEEILLCSDDGAEQGLRGAAAADMQQGSHICAAPLPPLFAAEQPLLLEYKPFAQPLSAPADRVQPPLIILNPDPSLKRLQRHLVHLRAGPSVAEVLPKRDASAALASLDDSMDIESPTKRARLPPCGLQRASVKRKAADMEHVENLMSTFYLGGGSKQARRGLFAPNVMMT</sequence>